<dbReference type="eggNOG" id="COG4726">
    <property type="taxonomic scope" value="Bacteria"/>
</dbReference>
<dbReference type="KEGG" id="gsu:GSU1065"/>
<dbReference type="RefSeq" id="WP_010941726.1">
    <property type="nucleotide sequence ID" value="NC_002939.5"/>
</dbReference>
<dbReference type="InParanoid" id="Q74E98"/>
<feature type="transmembrane region" description="Helical" evidence="1">
    <location>
        <begin position="12"/>
        <end position="31"/>
    </location>
</feature>
<reference evidence="3 4" key="2">
    <citation type="journal article" date="2012" name="BMC Genomics">
        <title>Comparative genomic analysis of Geobacter sulfurreducens KN400, a strain with enhanced capacity for extracellular electron transfer and electricity production.</title>
        <authorList>
            <person name="Butler J.E."/>
            <person name="Young N.D."/>
            <person name="Aklujkar M."/>
            <person name="Lovley D.R."/>
        </authorList>
    </citation>
    <scope>NUCLEOTIDE SEQUENCE [LARGE SCALE GENOMIC DNA]</scope>
    <source>
        <strain evidence="4">ATCC 51573 / DSM 12127 / PCA</strain>
    </source>
</reference>
<reference evidence="3 4" key="1">
    <citation type="journal article" date="2003" name="Science">
        <title>Genome of Geobacter sulfurreducens: metal reduction in subsurface environments.</title>
        <authorList>
            <person name="Methe B.A."/>
            <person name="Nelson K.E."/>
            <person name="Eisen J.A."/>
            <person name="Paulsen I.T."/>
            <person name="Nelson W."/>
            <person name="Heidelberg J.F."/>
            <person name="Wu D."/>
            <person name="Wu M."/>
            <person name="Ward N."/>
            <person name="Beanan M.J."/>
            <person name="Dodson R.J."/>
            <person name="Madupu R."/>
            <person name="Brinkac L.M."/>
            <person name="Daugherty S.C."/>
            <person name="DeBoy R.T."/>
            <person name="Durkin A.S."/>
            <person name="Gwinn M."/>
            <person name="Kolonay J.F."/>
            <person name="Sullivan S.A."/>
            <person name="Haft D.H."/>
            <person name="Selengut J."/>
            <person name="Davidsen T.M."/>
            <person name="Zafar N."/>
            <person name="White O."/>
            <person name="Tran B."/>
            <person name="Romero C."/>
            <person name="Forberger H.A."/>
            <person name="Weidman J."/>
            <person name="Khouri H."/>
            <person name="Feldblyum T.V."/>
            <person name="Utterback T.R."/>
            <person name="Van Aken S.E."/>
            <person name="Lovley D.R."/>
            <person name="Fraser C.M."/>
        </authorList>
    </citation>
    <scope>NUCLEOTIDE SEQUENCE [LARGE SCALE GENOMIC DNA]</scope>
    <source>
        <strain evidence="4">ATCC 51573 / DSM 12127 / PCA</strain>
    </source>
</reference>
<evidence type="ECO:0000259" key="2">
    <source>
        <dbReference type="Pfam" id="PF14341"/>
    </source>
</evidence>
<evidence type="ECO:0000256" key="1">
    <source>
        <dbReference type="SAM" id="Phobius"/>
    </source>
</evidence>
<gene>
    <name evidence="3" type="primary">pilX-1</name>
    <name evidence="3" type="ordered locus">GSU1065</name>
</gene>
<evidence type="ECO:0000313" key="4">
    <source>
        <dbReference type="Proteomes" id="UP000000577"/>
    </source>
</evidence>
<keyword evidence="4" id="KW-1185">Reference proteome</keyword>
<dbReference type="STRING" id="243231.GSU1065"/>
<accession>Q74E98</accession>
<dbReference type="PATRIC" id="fig|243231.5.peg.1063"/>
<organism evidence="3 4">
    <name type="scientific">Geobacter sulfurreducens (strain ATCC 51573 / DSM 12127 / PCA)</name>
    <dbReference type="NCBI Taxonomy" id="243231"/>
    <lineage>
        <taxon>Bacteria</taxon>
        <taxon>Pseudomonadati</taxon>
        <taxon>Thermodesulfobacteriota</taxon>
        <taxon>Desulfuromonadia</taxon>
        <taxon>Geobacterales</taxon>
        <taxon>Geobacteraceae</taxon>
        <taxon>Geobacter</taxon>
    </lineage>
</organism>
<evidence type="ECO:0000313" key="3">
    <source>
        <dbReference type="EMBL" id="AAR34391.1"/>
    </source>
</evidence>
<dbReference type="AlphaFoldDB" id="Q74E98"/>
<proteinExistence type="predicted"/>
<dbReference type="InterPro" id="IPR025746">
    <property type="entry name" value="PilX_N_dom"/>
</dbReference>
<keyword evidence="1" id="KW-1133">Transmembrane helix</keyword>
<sequence length="172" mass="18598">MVRPLTNNRGAALALALVLMVVLSLMVAILYRTTLMDMLFSTHYQESQKAFFAAESGVKAGLAWLANQGSAPENQLNPAPWFSNTTTSRPTAATVWSDDEPVTADGVVSGRFRYYIQHLKNAPASYAGGESAKQGTSTSAGAMVHYYRITSEGENRNATVTRQIQVVTTAAY</sequence>
<dbReference type="Proteomes" id="UP000000577">
    <property type="component" value="Chromosome"/>
</dbReference>
<dbReference type="Pfam" id="PF14341">
    <property type="entry name" value="PilX_N"/>
    <property type="match status" value="1"/>
</dbReference>
<dbReference type="EnsemblBacteria" id="AAR34391">
    <property type="protein sequence ID" value="AAR34391"/>
    <property type="gene ID" value="GSU1065"/>
</dbReference>
<keyword evidence="1" id="KW-0472">Membrane</keyword>
<feature type="domain" description="Type 4 fimbrial biogenesis protein PilX N-terminal" evidence="2">
    <location>
        <begin position="9"/>
        <end position="58"/>
    </location>
</feature>
<dbReference type="HOGENOM" id="CLU_1624766_0_0_7"/>
<protein>
    <submittedName>
        <fullName evidence="3">Type IV pilus minor pilin PilX</fullName>
    </submittedName>
</protein>
<dbReference type="EMBL" id="AE017180">
    <property type="protein sequence ID" value="AAR34391.1"/>
    <property type="molecule type" value="Genomic_DNA"/>
</dbReference>
<dbReference type="OrthoDB" id="5398381at2"/>
<name>Q74E98_GEOSL</name>
<keyword evidence="1" id="KW-0812">Transmembrane</keyword>